<feature type="compositionally biased region" description="Basic and acidic residues" evidence="1">
    <location>
        <begin position="589"/>
        <end position="601"/>
    </location>
</feature>
<proteinExistence type="predicted"/>
<gene>
    <name evidence="2" type="ORF">CKO28_17515</name>
</gene>
<dbReference type="Proteomes" id="UP001296873">
    <property type="component" value="Unassembled WGS sequence"/>
</dbReference>
<dbReference type="EMBL" id="NRRL01000063">
    <property type="protein sequence ID" value="MBK1669837.1"/>
    <property type="molecule type" value="Genomic_DNA"/>
</dbReference>
<evidence type="ECO:0000313" key="2">
    <source>
        <dbReference type="EMBL" id="MBK1669837.1"/>
    </source>
</evidence>
<dbReference type="RefSeq" id="WP_200342182.1">
    <property type="nucleotide sequence ID" value="NZ_NRRL01000063.1"/>
</dbReference>
<keyword evidence="3" id="KW-1185">Reference proteome</keyword>
<accession>A0ABS1DH82</accession>
<evidence type="ECO:0000256" key="1">
    <source>
        <dbReference type="SAM" id="MobiDB-lite"/>
    </source>
</evidence>
<sequence length="601" mass="64955">MAISDTTTDASSSTEAKVEEAISIVWTYDEANAEDSARDAVRGLVEGGLSPWDAAKEVVSEEAFRDMKDDELAVRSTNIPAGKIDGVYVRHNVGSDLFESVGVASELPVELEDGSEHFVTMQFRQQFRHLQDGDFEQGAVAAKVIGGDGHSLPSARKAAIEQYLSPQGVSENLGRQMLAMAGRHAEKHGREVTGQAAAFEHSPQQPHRSIDTICDDNGRPWGVVTTGPGFVAGKMLEGANPGSGRDDDVRSPGDLLPHMLAAGEKFQEPAVLESYARRNGNEVDSDNLAFVFTEPWAVGPDWDGMEWVSREYGSVADFNLAKEGHAPNRSHLENLMERAHDQAMHMELGKGADYDFDNTVFAPHTPKHRPTDSPRNIGDHAANTGMDVFGQATAAVLKGHDPLGGKPTPTQSAAYEINEALTIGNVGDLDPKKIEQVGMAAWQSTGDPAFKAMAQPHFEDARAGDRTDDPMRNVFAGGVARLEGVAKAAVDRLQADVDAAESNQEAATLGWRQAQIDQMKHMLSDPGQPLGASFSGKFAIPFEDALDIAAKGRDTIPEIEHKAASRTLGDLKVGPRREPEPSDWDMEDKEPITPRRLGMDI</sequence>
<name>A0ABS1DH82_9PROT</name>
<protein>
    <submittedName>
        <fullName evidence="2">Uncharacterized protein</fullName>
    </submittedName>
</protein>
<feature type="region of interest" description="Disordered" evidence="1">
    <location>
        <begin position="561"/>
        <end position="601"/>
    </location>
</feature>
<reference evidence="2 3" key="1">
    <citation type="journal article" date="2020" name="Microorganisms">
        <title>Osmotic Adaptation and Compatible Solute Biosynthesis of Phototrophic Bacteria as Revealed from Genome Analyses.</title>
        <authorList>
            <person name="Imhoff J.F."/>
            <person name="Rahn T."/>
            <person name="Kunzel S."/>
            <person name="Keller A."/>
            <person name="Neulinger S.C."/>
        </authorList>
    </citation>
    <scope>NUCLEOTIDE SEQUENCE [LARGE SCALE GENOMIC DNA]</scope>
    <source>
        <strain evidence="2 3">DSM 9895</strain>
    </source>
</reference>
<organism evidence="2 3">
    <name type="scientific">Rhodovibrio sodomensis</name>
    <dbReference type="NCBI Taxonomy" id="1088"/>
    <lineage>
        <taxon>Bacteria</taxon>
        <taxon>Pseudomonadati</taxon>
        <taxon>Pseudomonadota</taxon>
        <taxon>Alphaproteobacteria</taxon>
        <taxon>Rhodospirillales</taxon>
        <taxon>Rhodovibrionaceae</taxon>
        <taxon>Rhodovibrio</taxon>
    </lineage>
</organism>
<comment type="caution">
    <text evidence="2">The sequence shown here is derived from an EMBL/GenBank/DDBJ whole genome shotgun (WGS) entry which is preliminary data.</text>
</comment>
<evidence type="ECO:0000313" key="3">
    <source>
        <dbReference type="Proteomes" id="UP001296873"/>
    </source>
</evidence>